<protein>
    <submittedName>
        <fullName evidence="1">Uncharacterized protein</fullName>
    </submittedName>
</protein>
<reference evidence="1" key="1">
    <citation type="submission" date="2022-10" db="EMBL/GenBank/DDBJ databases">
        <title>Complete Genome of Trichothecium roseum strain YXFP-22015, a Plant Pathogen Isolated from Citrus.</title>
        <authorList>
            <person name="Wang Y."/>
            <person name="Zhu L."/>
        </authorList>
    </citation>
    <scope>NUCLEOTIDE SEQUENCE</scope>
    <source>
        <strain evidence="1">YXFP-22015</strain>
    </source>
</reference>
<name>A0ACC0V4X4_9HYPO</name>
<organism evidence="1 2">
    <name type="scientific">Trichothecium roseum</name>
    <dbReference type="NCBI Taxonomy" id="47278"/>
    <lineage>
        <taxon>Eukaryota</taxon>
        <taxon>Fungi</taxon>
        <taxon>Dikarya</taxon>
        <taxon>Ascomycota</taxon>
        <taxon>Pezizomycotina</taxon>
        <taxon>Sordariomycetes</taxon>
        <taxon>Hypocreomycetidae</taxon>
        <taxon>Hypocreales</taxon>
        <taxon>Hypocreales incertae sedis</taxon>
        <taxon>Trichothecium</taxon>
    </lineage>
</organism>
<proteinExistence type="predicted"/>
<dbReference type="Proteomes" id="UP001163324">
    <property type="component" value="Chromosome 4"/>
</dbReference>
<keyword evidence="2" id="KW-1185">Reference proteome</keyword>
<comment type="caution">
    <text evidence="1">The sequence shown here is derived from an EMBL/GenBank/DDBJ whole genome shotgun (WGS) entry which is preliminary data.</text>
</comment>
<evidence type="ECO:0000313" key="2">
    <source>
        <dbReference type="Proteomes" id="UP001163324"/>
    </source>
</evidence>
<gene>
    <name evidence="1" type="ORF">N3K66_005073</name>
</gene>
<accession>A0ACC0V4X4</accession>
<evidence type="ECO:0000313" key="1">
    <source>
        <dbReference type="EMBL" id="KAI9900811.1"/>
    </source>
</evidence>
<sequence>MKSVGGLALLAITAAAATVDDCPGYTASNVKETDHGLTADLSLAGDACNVYGDDLADLKLLVEYQTGKRLHVIIYDADEQVYQIQEGIITRPSQDESHTPADSDLAFSLVEKPFSFAVSRRDSGETIFNTSSADLVFESQYVRLKTSLPADPNIYGFGEHSDPFRVPTGEGYQRTLWNADGAFLPPRSNIYGSHPMYIEHRKTGTHGVLLLNSNGMDIKINGTGAEEAASLEYNTIGGVLDFYFFAGSSPAEVSEQHASAMGLPAMVPYWSLGYHQAKYGYWDVNMLAEVVGNYSKAGIPLEVIWGDIDYMDGRKDFTLDEERFPLEKMRELVDTLHDRKMKWVMMLDPGVSTEEGYEAVQRGREAGAFLKTDDGSDYRGVQWPGEVVWPDYFSDEGKKWWTSEIEKFFDPETGVDIDGAWNDMNEVHNFCGDISCDPAKQAEDDGIPPEPENPPRNNTGRPIPGFPDSFQPDGTLNKRRAPGDKLGLPGRDLFEPLYKINTSTDHLSDQTLYTNITNHDGTHQYDTHNMYGLSMVKATYQALLTRRPGVRPFVLTRSTFLTAAKWSAHWFGDNESIWQHYRISIAQMLGFTAVHNTPMVGTDVCGFNGEAQENMCARWAMLAAFMPFMRNHADISAPHQEFYLWDSVAAAARKAIDARYRLLDYLYTAVHRSHRTGAPSVWPLFYAWPGDEATYGVDLQFLLGDAVLVSPVTDDDGRSVTFYLPDDVFYDFWTREPVRGGGEDVTRDDVAWDDIPVHIRGGSIIPMRVDSANTTAELRQLGFELLVAPGGDGTAKGSLVLDDGESIDGSLSDVAFAWDGSKLVVDGDFGYKSGLAVERVVVLGEEERSAEGDWSLDSSFEVDIS</sequence>
<dbReference type="EMBL" id="CM047943">
    <property type="protein sequence ID" value="KAI9900811.1"/>
    <property type="molecule type" value="Genomic_DNA"/>
</dbReference>